<comment type="caution">
    <text evidence="5">The sequence shown here is derived from an EMBL/GenBank/DDBJ whole genome shotgun (WGS) entry which is preliminary data.</text>
</comment>
<dbReference type="PROSITE" id="PS51257">
    <property type="entry name" value="PROKAR_LIPOPROTEIN"/>
    <property type="match status" value="1"/>
</dbReference>
<feature type="domain" description="SbsA Ig-like" evidence="4">
    <location>
        <begin position="26"/>
        <end position="134"/>
    </location>
</feature>
<feature type="region of interest" description="Disordered" evidence="2">
    <location>
        <begin position="19"/>
        <end position="39"/>
    </location>
</feature>
<dbReference type="EMBL" id="JACHHG010000002">
    <property type="protein sequence ID" value="MBB6097408.1"/>
    <property type="molecule type" value="Genomic_DNA"/>
</dbReference>
<dbReference type="Proteomes" id="UP000569951">
    <property type="component" value="Unassembled WGS sequence"/>
</dbReference>
<dbReference type="InterPro" id="IPR014755">
    <property type="entry name" value="Cu-Rt/internalin_Ig-like"/>
</dbReference>
<reference evidence="5 6" key="1">
    <citation type="submission" date="2020-08" db="EMBL/GenBank/DDBJ databases">
        <title>Genomic Encyclopedia of Type Strains, Phase IV (KMG-IV): sequencing the most valuable type-strain genomes for metagenomic binning, comparative biology and taxonomic classification.</title>
        <authorList>
            <person name="Goeker M."/>
        </authorList>
    </citation>
    <scope>NUCLEOTIDE SEQUENCE [LARGE SCALE GENOMIC DNA]</scope>
    <source>
        <strain evidence="5 6">DSM 21458</strain>
    </source>
</reference>
<keyword evidence="6" id="KW-1185">Reference proteome</keyword>
<feature type="signal peptide" evidence="3">
    <location>
        <begin position="1"/>
        <end position="20"/>
    </location>
</feature>
<organism evidence="5 6">
    <name type="scientific">Deinobacterium chartae</name>
    <dbReference type="NCBI Taxonomy" id="521158"/>
    <lineage>
        <taxon>Bacteria</taxon>
        <taxon>Thermotogati</taxon>
        <taxon>Deinococcota</taxon>
        <taxon>Deinococci</taxon>
        <taxon>Deinococcales</taxon>
        <taxon>Deinococcaceae</taxon>
        <taxon>Deinobacterium</taxon>
    </lineage>
</organism>
<feature type="chain" id="PRO_5032586672" description="SbsA Ig-like domain-containing protein" evidence="3">
    <location>
        <begin position="21"/>
        <end position="307"/>
    </location>
</feature>
<evidence type="ECO:0000313" key="6">
    <source>
        <dbReference type="Proteomes" id="UP000569951"/>
    </source>
</evidence>
<dbReference type="Gene3D" id="2.60.40.1220">
    <property type="match status" value="1"/>
</dbReference>
<evidence type="ECO:0000256" key="3">
    <source>
        <dbReference type="SAM" id="SignalP"/>
    </source>
</evidence>
<proteinExistence type="predicted"/>
<evidence type="ECO:0000259" key="4">
    <source>
        <dbReference type="Pfam" id="PF13205"/>
    </source>
</evidence>
<name>A0A841HZI1_9DEIO</name>
<accession>A0A841HZI1</accession>
<keyword evidence="1 3" id="KW-0732">Signal</keyword>
<evidence type="ECO:0000313" key="5">
    <source>
        <dbReference type="EMBL" id="MBB6097408.1"/>
    </source>
</evidence>
<dbReference type="RefSeq" id="WP_183984758.1">
    <property type="nucleotide sequence ID" value="NZ_JACHHG010000002.1"/>
</dbReference>
<gene>
    <name evidence="5" type="ORF">HNR42_000822</name>
</gene>
<sequence>MKRTLTVALATLLASCGTNASTPLSDQEPPAVLSASPDQGARGIGADVRLVLQFSEPMNKATTEQAYYSDSPGLQADQVSFSWDPAGRLLTITPRNDLAYGTATPRTYRYGLREGARDLAGNAIKASFVAEFSTLRRQTYALRTLPGSGGNLSASGELQVDPERLEVGDTAGNHEQRAFISFDLADLPKSGTVEWAELDLVAQGTVGDPQLLGQVEIEPVDYGSQLDQTDFDLPAKAEATALAQASQQLRSWLQDTLRRNKSEELEGKVVRSQYRLRIGSLSSDTDQQPDLWRFDADARLKVTLLFP</sequence>
<dbReference type="AlphaFoldDB" id="A0A841HZI1"/>
<evidence type="ECO:0000256" key="2">
    <source>
        <dbReference type="SAM" id="MobiDB-lite"/>
    </source>
</evidence>
<protein>
    <recommendedName>
        <fullName evidence="4">SbsA Ig-like domain-containing protein</fullName>
    </recommendedName>
</protein>
<dbReference type="InterPro" id="IPR032812">
    <property type="entry name" value="SbsA_Ig"/>
</dbReference>
<dbReference type="Pfam" id="PF13205">
    <property type="entry name" value="Big_5"/>
    <property type="match status" value="1"/>
</dbReference>
<evidence type="ECO:0000256" key="1">
    <source>
        <dbReference type="ARBA" id="ARBA00022729"/>
    </source>
</evidence>